<dbReference type="NCBIfam" id="TIGR01484">
    <property type="entry name" value="HAD-SF-IIB"/>
    <property type="match status" value="1"/>
</dbReference>
<comment type="caution">
    <text evidence="1">The sequence shown here is derived from an EMBL/GenBank/DDBJ whole genome shotgun (WGS) entry which is preliminary data.</text>
</comment>
<reference evidence="1" key="1">
    <citation type="submission" date="2020-11" db="EMBL/GenBank/DDBJ databases">
        <title>Nocardioides sp. CBS4Y-1, whole genome shotgun sequence.</title>
        <authorList>
            <person name="Tuo L."/>
        </authorList>
    </citation>
    <scope>NUCLEOTIDE SEQUENCE</scope>
    <source>
        <strain evidence="1">CBS4Y-1</strain>
    </source>
</reference>
<accession>A0A930V110</accession>
<name>A0A930V110_9ACTN</name>
<dbReference type="Gene3D" id="3.40.50.1000">
    <property type="entry name" value="HAD superfamily/HAD-like"/>
    <property type="match status" value="1"/>
</dbReference>
<dbReference type="InterPro" id="IPR036412">
    <property type="entry name" value="HAD-like_sf"/>
</dbReference>
<dbReference type="InterPro" id="IPR006379">
    <property type="entry name" value="HAD-SF_hydro_IIB"/>
</dbReference>
<dbReference type="InterPro" id="IPR023214">
    <property type="entry name" value="HAD_sf"/>
</dbReference>
<dbReference type="SUPFAM" id="SSF56784">
    <property type="entry name" value="HAD-like"/>
    <property type="match status" value="1"/>
</dbReference>
<dbReference type="Proteomes" id="UP000656804">
    <property type="component" value="Unassembled WGS sequence"/>
</dbReference>
<dbReference type="Gene3D" id="3.30.1240.10">
    <property type="match status" value="1"/>
</dbReference>
<evidence type="ECO:0000313" key="2">
    <source>
        <dbReference type="Proteomes" id="UP000656804"/>
    </source>
</evidence>
<sequence length="277" mass="29045">MDVLHAAPRLVATDLDGTLVRSDGSISPYTREVLDALDERDVPVVFVTGRPLRWTREVFEHVGSHGLAIVSNGALVWDVAHDRPVLERGIAPDVVAETAAALGAGLPGLSFALEIVAGWATDRVYPAHTADARRGWEPLVTASVDEMVAPGGIAAGGALKLLGRLDGADPDALVATARDLVGDRVTVTHSSFPLLEISAPDVTKATTLAMLCSERGIGAHEVIAFGDMPNDLPMLAWAGASYAMADAHPEVRAQASYGAPGHDDDGVARVLARLFDL</sequence>
<evidence type="ECO:0000313" key="1">
    <source>
        <dbReference type="EMBL" id="MBF4163736.1"/>
    </source>
</evidence>
<proteinExistence type="predicted"/>
<keyword evidence="2" id="KW-1185">Reference proteome</keyword>
<dbReference type="GO" id="GO:0016791">
    <property type="term" value="F:phosphatase activity"/>
    <property type="evidence" value="ECO:0007669"/>
    <property type="project" value="TreeGrafter"/>
</dbReference>
<dbReference type="GO" id="GO:0005829">
    <property type="term" value="C:cytosol"/>
    <property type="evidence" value="ECO:0007669"/>
    <property type="project" value="TreeGrafter"/>
</dbReference>
<dbReference type="PANTHER" id="PTHR10000">
    <property type="entry name" value="PHOSPHOSERINE PHOSPHATASE"/>
    <property type="match status" value="1"/>
</dbReference>
<dbReference type="GO" id="GO:0000287">
    <property type="term" value="F:magnesium ion binding"/>
    <property type="evidence" value="ECO:0007669"/>
    <property type="project" value="TreeGrafter"/>
</dbReference>
<dbReference type="EMBL" id="JADIVZ010000014">
    <property type="protein sequence ID" value="MBF4163736.1"/>
    <property type="molecule type" value="Genomic_DNA"/>
</dbReference>
<dbReference type="PANTHER" id="PTHR10000:SF8">
    <property type="entry name" value="HAD SUPERFAMILY HYDROLASE-LIKE, TYPE 3"/>
    <property type="match status" value="1"/>
</dbReference>
<dbReference type="RefSeq" id="WP_194504991.1">
    <property type="nucleotide sequence ID" value="NZ_JADIVZ010000014.1"/>
</dbReference>
<keyword evidence="1" id="KW-0378">Hydrolase</keyword>
<dbReference type="Pfam" id="PF08282">
    <property type="entry name" value="Hydrolase_3"/>
    <property type="match status" value="1"/>
</dbReference>
<protein>
    <submittedName>
        <fullName evidence="1">HAD family hydrolase</fullName>
    </submittedName>
</protein>
<gene>
    <name evidence="1" type="ORF">ISG29_18820</name>
</gene>
<organism evidence="1 2">
    <name type="scientific">Nocardioides acrostichi</name>
    <dbReference type="NCBI Taxonomy" id="2784339"/>
    <lineage>
        <taxon>Bacteria</taxon>
        <taxon>Bacillati</taxon>
        <taxon>Actinomycetota</taxon>
        <taxon>Actinomycetes</taxon>
        <taxon>Propionibacteriales</taxon>
        <taxon>Nocardioidaceae</taxon>
        <taxon>Nocardioides</taxon>
    </lineage>
</organism>
<dbReference type="AlphaFoldDB" id="A0A930V110"/>